<accession>A0A816VT13</accession>
<name>A0A816VT13_BRANA</name>
<evidence type="ECO:0000313" key="1">
    <source>
        <dbReference type="EMBL" id="CAF2117162.1"/>
    </source>
</evidence>
<gene>
    <name evidence="1" type="ORF">DARMORV10_C08P54080.1</name>
</gene>
<dbReference type="AlphaFoldDB" id="A0A816VT13"/>
<dbReference type="Proteomes" id="UP001295469">
    <property type="component" value="Chromosome C08"/>
</dbReference>
<protein>
    <submittedName>
        <fullName evidence="1">(rape) hypothetical protein</fullName>
    </submittedName>
</protein>
<sequence>MVMDEITMDVVNGWVMMEVVMEKVRIKMVVIMSQRQTSASDKRNRNSNCSFQWCGAQPPEPLNNRRRRWEIEHHRDSKAEIIPSVDHSVEMETLYASFREPERRDHFLPTNTPLLCCITPSKEAKVEVAFHWVTRCCRFGASPAGSEQ</sequence>
<organism evidence="1">
    <name type="scientific">Brassica napus</name>
    <name type="common">Rape</name>
    <dbReference type="NCBI Taxonomy" id="3708"/>
    <lineage>
        <taxon>Eukaryota</taxon>
        <taxon>Viridiplantae</taxon>
        <taxon>Streptophyta</taxon>
        <taxon>Embryophyta</taxon>
        <taxon>Tracheophyta</taxon>
        <taxon>Spermatophyta</taxon>
        <taxon>Magnoliopsida</taxon>
        <taxon>eudicotyledons</taxon>
        <taxon>Gunneridae</taxon>
        <taxon>Pentapetalae</taxon>
        <taxon>rosids</taxon>
        <taxon>malvids</taxon>
        <taxon>Brassicales</taxon>
        <taxon>Brassicaceae</taxon>
        <taxon>Brassiceae</taxon>
        <taxon>Brassica</taxon>
    </lineage>
</organism>
<reference evidence="1" key="1">
    <citation type="submission" date="2021-01" db="EMBL/GenBank/DDBJ databases">
        <authorList>
            <consortium name="Genoscope - CEA"/>
            <person name="William W."/>
        </authorList>
    </citation>
    <scope>NUCLEOTIDE SEQUENCE</scope>
</reference>
<proteinExistence type="predicted"/>
<dbReference type="EMBL" id="HG994372">
    <property type="protein sequence ID" value="CAF2117162.1"/>
    <property type="molecule type" value="Genomic_DNA"/>
</dbReference>